<keyword evidence="1" id="KW-0812">Transmembrane</keyword>
<dbReference type="RefSeq" id="WP_330975155.1">
    <property type="nucleotide sequence ID" value="NZ_JAZGLY010000006.1"/>
</dbReference>
<feature type="transmembrane region" description="Helical" evidence="1">
    <location>
        <begin position="154"/>
        <end position="173"/>
    </location>
</feature>
<keyword evidence="3" id="KW-1185">Reference proteome</keyword>
<sequence length="288" mass="32682">MRLAPLLIKYLTENKTLRLPGLGIFHADSTYDPDVDYSKKGTSLLNISFEQATVTAFDSELIDFISQQTGKMRVLAESDLASELDAIITFLNTGKPYYIEGIGTITKRLDGTFEFHQAKHQHNERKKNIPITERHYIPQAYIDETRKPRNKKPAIVIVILCLLAVAATVWFYLKSTEESRSNLEEASFNGKNTGDEVVTILPSQDSLVQSSTPAVATSQGYRFILEVAQEPRASKRYNQLKSLNWPVNIETKDSVNYKLYIEYQDTHIDTTRIKDSLSVLSGKKVWIE</sequence>
<organism evidence="2 3">
    <name type="scientific">Niabella digestorum</name>
    <dbReference type="NCBI Taxonomy" id="3117701"/>
    <lineage>
        <taxon>Bacteria</taxon>
        <taxon>Pseudomonadati</taxon>
        <taxon>Bacteroidota</taxon>
        <taxon>Chitinophagia</taxon>
        <taxon>Chitinophagales</taxon>
        <taxon>Chitinophagaceae</taxon>
        <taxon>Niabella</taxon>
    </lineage>
</organism>
<accession>A0ABU7RIA8</accession>
<evidence type="ECO:0000256" key="1">
    <source>
        <dbReference type="SAM" id="Phobius"/>
    </source>
</evidence>
<evidence type="ECO:0000313" key="2">
    <source>
        <dbReference type="EMBL" id="MEE6187748.1"/>
    </source>
</evidence>
<gene>
    <name evidence="2" type="ORF">V2H41_10745</name>
</gene>
<reference evidence="2 3" key="1">
    <citation type="submission" date="2024-01" db="EMBL/GenBank/DDBJ databases">
        <title>Niabella digestum sp. nov., isolated from waste digestion system.</title>
        <authorList>
            <person name="Zhang L."/>
        </authorList>
    </citation>
    <scope>NUCLEOTIDE SEQUENCE [LARGE SCALE GENOMIC DNA]</scope>
    <source>
        <strain evidence="2 3">A18</strain>
    </source>
</reference>
<dbReference type="Proteomes" id="UP001357452">
    <property type="component" value="Unassembled WGS sequence"/>
</dbReference>
<evidence type="ECO:0000313" key="3">
    <source>
        <dbReference type="Proteomes" id="UP001357452"/>
    </source>
</evidence>
<evidence type="ECO:0008006" key="4">
    <source>
        <dbReference type="Google" id="ProtNLM"/>
    </source>
</evidence>
<keyword evidence="1" id="KW-0472">Membrane</keyword>
<keyword evidence="1" id="KW-1133">Transmembrane helix</keyword>
<name>A0ABU7RIA8_9BACT</name>
<protein>
    <recommendedName>
        <fullName evidence="4">CCDC81-like prokaryotic HU domain-containing protein</fullName>
    </recommendedName>
</protein>
<dbReference type="EMBL" id="JAZGLY010000006">
    <property type="protein sequence ID" value="MEE6187748.1"/>
    <property type="molecule type" value="Genomic_DNA"/>
</dbReference>
<proteinExistence type="predicted"/>
<comment type="caution">
    <text evidence="2">The sequence shown here is derived from an EMBL/GenBank/DDBJ whole genome shotgun (WGS) entry which is preliminary data.</text>
</comment>